<dbReference type="RefSeq" id="WP_123208442.1">
    <property type="nucleotide sequence ID" value="NZ_JBHTHO010000002.1"/>
</dbReference>
<reference evidence="8" key="4">
    <citation type="submission" date="2021-09" db="EMBL/GenBank/DDBJ databases">
        <authorList>
            <person name="Gilroy R."/>
        </authorList>
    </citation>
    <scope>NUCLEOTIDE SEQUENCE</scope>
    <source>
        <strain evidence="8">ChiGjej6B6-11269</strain>
    </source>
</reference>
<keyword evidence="5 7" id="KW-0411">Iron-sulfur</keyword>
<dbReference type="GO" id="GO:0051537">
    <property type="term" value="F:2 iron, 2 sulfur cluster binding"/>
    <property type="evidence" value="ECO:0007669"/>
    <property type="project" value="UniProtKB-KW"/>
</dbReference>
<dbReference type="CDD" id="cd03064">
    <property type="entry name" value="TRX_Fd_NuoE"/>
    <property type="match status" value="1"/>
</dbReference>
<dbReference type="InterPro" id="IPR042128">
    <property type="entry name" value="NuoE_dom"/>
</dbReference>
<sequence length="165" mass="17994">MNDTDRASKITAIIEAYPADRRFALAAMQDMQHEFNYIPEEGLAALADYLGCTKAHLYSMATFYKALSLTPKGEHIIKICNGTACHLRGSVNLATELKRILDIEPGQTSADGEFSVEYVNCLGSCALAPVMVVDGVYHNKLKVDQISGIVDSYRTDDSKGVIGDD</sequence>
<gene>
    <name evidence="9" type="ORF">DMP06_03895</name>
    <name evidence="8" type="ORF">K8U77_11025</name>
</gene>
<dbReference type="Pfam" id="PF01257">
    <property type="entry name" value="2Fe-2S_thioredx"/>
    <property type="match status" value="1"/>
</dbReference>
<dbReference type="PANTHER" id="PTHR43342">
    <property type="entry name" value="NADH-QUINONE OXIDOREDUCTASE, E SUBUNIT"/>
    <property type="match status" value="1"/>
</dbReference>
<name>A0A3N0B123_9ACTN</name>
<dbReference type="SUPFAM" id="SSF52833">
    <property type="entry name" value="Thioredoxin-like"/>
    <property type="match status" value="1"/>
</dbReference>
<feature type="binding site" evidence="7">
    <location>
        <position position="80"/>
    </location>
    <ligand>
        <name>[2Fe-2S] cluster</name>
        <dbReference type="ChEBI" id="CHEBI:190135"/>
    </ligand>
</feature>
<comment type="similarity">
    <text evidence="1">Belongs to the complex I 24 kDa subunit family.</text>
</comment>
<evidence type="ECO:0000256" key="6">
    <source>
        <dbReference type="ARBA" id="ARBA00034078"/>
    </source>
</evidence>
<evidence type="ECO:0000256" key="4">
    <source>
        <dbReference type="ARBA" id="ARBA00023004"/>
    </source>
</evidence>
<dbReference type="Proteomes" id="UP000786989">
    <property type="component" value="Unassembled WGS sequence"/>
</dbReference>
<evidence type="ECO:0000256" key="3">
    <source>
        <dbReference type="ARBA" id="ARBA00022723"/>
    </source>
</evidence>
<comment type="cofactor">
    <cofactor evidence="6">
        <name>[2Fe-2S] cluster</name>
        <dbReference type="ChEBI" id="CHEBI:190135"/>
    </cofactor>
</comment>
<dbReference type="GO" id="GO:0016491">
    <property type="term" value="F:oxidoreductase activity"/>
    <property type="evidence" value="ECO:0007669"/>
    <property type="project" value="InterPro"/>
</dbReference>
<evidence type="ECO:0000256" key="1">
    <source>
        <dbReference type="ARBA" id="ARBA00010643"/>
    </source>
</evidence>
<reference evidence="10" key="1">
    <citation type="submission" date="2018-05" db="EMBL/GenBank/DDBJ databases">
        <title>Genome Sequencing of selected type strains of the family Eggerthellaceae.</title>
        <authorList>
            <person name="Danylec N."/>
            <person name="Stoll D.A."/>
            <person name="Doetsch A."/>
            <person name="Huch M."/>
        </authorList>
    </citation>
    <scope>NUCLEOTIDE SEQUENCE [LARGE SCALE GENOMIC DNA]</scope>
    <source>
        <strain evidence="10">DSM 24851</strain>
    </source>
</reference>
<evidence type="ECO:0000256" key="5">
    <source>
        <dbReference type="ARBA" id="ARBA00023014"/>
    </source>
</evidence>
<evidence type="ECO:0000313" key="10">
    <source>
        <dbReference type="Proteomes" id="UP000269591"/>
    </source>
</evidence>
<organism evidence="9 10">
    <name type="scientific">Slackia equolifaciens</name>
    <dbReference type="NCBI Taxonomy" id="498718"/>
    <lineage>
        <taxon>Bacteria</taxon>
        <taxon>Bacillati</taxon>
        <taxon>Actinomycetota</taxon>
        <taxon>Coriobacteriia</taxon>
        <taxon>Eggerthellales</taxon>
        <taxon>Eggerthellaceae</taxon>
        <taxon>Slackia</taxon>
    </lineage>
</organism>
<reference evidence="9" key="2">
    <citation type="journal article" date="2019" name="Microbiol. Resour. Announc.">
        <title>Draft Genome Sequences of Type Strains of Gordonibacter faecihominis, Paraeggerthella hongkongensis, Parvibacter caecicola,Slackia equolifaciens, Slackia faecicanis, and Slackia isoflavoniconvertens.</title>
        <authorList>
            <person name="Danylec N."/>
            <person name="Stoll D.A."/>
            <person name="Dotsch A."/>
            <person name="Huch M."/>
        </authorList>
    </citation>
    <scope>NUCLEOTIDE SEQUENCE</scope>
    <source>
        <strain evidence="9">DSM 24851</strain>
    </source>
</reference>
<dbReference type="Proteomes" id="UP000269591">
    <property type="component" value="Unassembled WGS sequence"/>
</dbReference>
<feature type="binding site" evidence="7">
    <location>
        <position position="125"/>
    </location>
    <ligand>
        <name>[2Fe-2S] cluster</name>
        <dbReference type="ChEBI" id="CHEBI:190135"/>
    </ligand>
</feature>
<dbReference type="InterPro" id="IPR041921">
    <property type="entry name" value="NuoE_N"/>
</dbReference>
<dbReference type="PROSITE" id="PS01099">
    <property type="entry name" value="COMPLEX1_24K"/>
    <property type="match status" value="1"/>
</dbReference>
<dbReference type="InterPro" id="IPR028431">
    <property type="entry name" value="NADP_DH_HndA-like"/>
</dbReference>
<comment type="caution">
    <text evidence="9">The sequence shown here is derived from an EMBL/GenBank/DDBJ whole genome shotgun (WGS) entry which is preliminary data.</text>
</comment>
<keyword evidence="10" id="KW-1185">Reference proteome</keyword>
<proteinExistence type="inferred from homology"/>
<keyword evidence="2 7" id="KW-0001">2Fe-2S</keyword>
<dbReference type="InterPro" id="IPR002023">
    <property type="entry name" value="NuoE-like"/>
</dbReference>
<dbReference type="PANTHER" id="PTHR43342:SF1">
    <property type="entry name" value="BIFURCATING [FEFE] HYDROGENASE GAMMA SUBUNIT"/>
    <property type="match status" value="1"/>
</dbReference>
<feature type="binding site" evidence="7">
    <location>
        <position position="121"/>
    </location>
    <ligand>
        <name>[2Fe-2S] cluster</name>
        <dbReference type="ChEBI" id="CHEBI:190135"/>
    </ligand>
</feature>
<keyword evidence="3 7" id="KW-0479">Metal-binding</keyword>
<evidence type="ECO:0000256" key="2">
    <source>
        <dbReference type="ARBA" id="ARBA00022714"/>
    </source>
</evidence>
<dbReference type="Gene3D" id="3.40.30.10">
    <property type="entry name" value="Glutaredoxin"/>
    <property type="match status" value="1"/>
</dbReference>
<dbReference type="Gene3D" id="1.10.10.1590">
    <property type="entry name" value="NADH-quinone oxidoreductase subunit E"/>
    <property type="match status" value="1"/>
</dbReference>
<dbReference type="GO" id="GO:0046872">
    <property type="term" value="F:metal ion binding"/>
    <property type="evidence" value="ECO:0007669"/>
    <property type="project" value="UniProtKB-KW"/>
</dbReference>
<accession>A0A3N0B123</accession>
<dbReference type="EMBL" id="DYWI01000209">
    <property type="protein sequence ID" value="HJF66626.1"/>
    <property type="molecule type" value="Genomic_DNA"/>
</dbReference>
<dbReference type="AlphaFoldDB" id="A0A3N0B123"/>
<comment type="cofactor">
    <cofactor evidence="7">
        <name>[2Fe-2S] cluster</name>
        <dbReference type="ChEBI" id="CHEBI:190135"/>
    </cofactor>
    <text evidence="7">Binds 1 [2Fe-2S] cluster.</text>
</comment>
<evidence type="ECO:0000256" key="7">
    <source>
        <dbReference type="PIRSR" id="PIRSR000216-1"/>
    </source>
</evidence>
<dbReference type="OrthoDB" id="9807941at2"/>
<protein>
    <submittedName>
        <fullName evidence="9">NAD(P)H-dependent oxidoreductase subunit E</fullName>
    </submittedName>
</protein>
<evidence type="ECO:0000313" key="8">
    <source>
        <dbReference type="EMBL" id="HJF66626.1"/>
    </source>
</evidence>
<reference evidence="8" key="3">
    <citation type="journal article" date="2021" name="PeerJ">
        <title>Extensive microbial diversity within the chicken gut microbiome revealed by metagenomics and culture.</title>
        <authorList>
            <person name="Gilroy R."/>
            <person name="Ravi A."/>
            <person name="Getino M."/>
            <person name="Pursley I."/>
            <person name="Horton D.L."/>
            <person name="Alikhan N.F."/>
            <person name="Baker D."/>
            <person name="Gharbi K."/>
            <person name="Hall N."/>
            <person name="Watson M."/>
            <person name="Adriaenssens E.M."/>
            <person name="Foster-Nyarko E."/>
            <person name="Jarju S."/>
            <person name="Secka A."/>
            <person name="Antonio M."/>
            <person name="Oren A."/>
            <person name="Chaudhuri R.R."/>
            <person name="La Ragione R."/>
            <person name="Hildebrand F."/>
            <person name="Pallen M.J."/>
        </authorList>
    </citation>
    <scope>NUCLEOTIDE SEQUENCE</scope>
    <source>
        <strain evidence="8">ChiGjej6B6-11269</strain>
    </source>
</reference>
<dbReference type="PIRSF" id="PIRSF000216">
    <property type="entry name" value="NADH_DH_24kDa"/>
    <property type="match status" value="1"/>
</dbReference>
<dbReference type="InterPro" id="IPR036249">
    <property type="entry name" value="Thioredoxin-like_sf"/>
</dbReference>
<evidence type="ECO:0000313" key="9">
    <source>
        <dbReference type="EMBL" id="RNL40823.1"/>
    </source>
</evidence>
<keyword evidence="4 7" id="KW-0408">Iron</keyword>
<feature type="binding site" evidence="7">
    <location>
        <position position="85"/>
    </location>
    <ligand>
        <name>[2Fe-2S] cluster</name>
        <dbReference type="ChEBI" id="CHEBI:190135"/>
    </ligand>
</feature>
<dbReference type="EMBL" id="QIBX01000004">
    <property type="protein sequence ID" value="RNL40823.1"/>
    <property type="molecule type" value="Genomic_DNA"/>
</dbReference>